<evidence type="ECO:0000313" key="3">
    <source>
        <dbReference type="Proteomes" id="UP000663879"/>
    </source>
</evidence>
<organism evidence="2 3">
    <name type="scientific">Brachionus calyciflorus</name>
    <dbReference type="NCBI Taxonomy" id="104777"/>
    <lineage>
        <taxon>Eukaryota</taxon>
        <taxon>Metazoa</taxon>
        <taxon>Spiralia</taxon>
        <taxon>Gnathifera</taxon>
        <taxon>Rotifera</taxon>
        <taxon>Eurotatoria</taxon>
        <taxon>Monogononta</taxon>
        <taxon>Pseudotrocha</taxon>
        <taxon>Ploima</taxon>
        <taxon>Brachionidae</taxon>
        <taxon>Brachionus</taxon>
    </lineage>
</organism>
<dbReference type="InterPro" id="IPR043502">
    <property type="entry name" value="DNA/RNA_pol_sf"/>
</dbReference>
<gene>
    <name evidence="2" type="ORF">OXX778_LOCUS12161</name>
</gene>
<dbReference type="InterPro" id="IPR000477">
    <property type="entry name" value="RT_dom"/>
</dbReference>
<reference evidence="2" key="1">
    <citation type="submission" date="2021-02" db="EMBL/GenBank/DDBJ databases">
        <authorList>
            <person name="Nowell W R."/>
        </authorList>
    </citation>
    <scope>NUCLEOTIDE SEQUENCE</scope>
    <source>
        <strain evidence="2">Ploen Becks lab</strain>
    </source>
</reference>
<dbReference type="Pfam" id="PF00078">
    <property type="entry name" value="RVT_1"/>
    <property type="match status" value="1"/>
</dbReference>
<evidence type="ECO:0000313" key="2">
    <source>
        <dbReference type="EMBL" id="CAF0916235.1"/>
    </source>
</evidence>
<dbReference type="InterPro" id="IPR053134">
    <property type="entry name" value="RNA-dir_DNA_polymerase"/>
</dbReference>
<name>A0A814AJA8_9BILA</name>
<dbReference type="PANTHER" id="PTHR24559:SF444">
    <property type="entry name" value="REVERSE TRANSCRIPTASE DOMAIN-CONTAINING PROTEIN"/>
    <property type="match status" value="1"/>
</dbReference>
<comment type="caution">
    <text evidence="2">The sequence shown here is derived from an EMBL/GenBank/DDBJ whole genome shotgun (WGS) entry which is preliminary data.</text>
</comment>
<dbReference type="AlphaFoldDB" id="A0A814AJA8"/>
<keyword evidence="3" id="KW-1185">Reference proteome</keyword>
<sequence>MLENNLIQHSSSPWCSSLQLVAKPDRSKRITVDYRLLNNVTVKDAYPLPHTDCLLSKLGGAKYFSKLVLHSGYYQIMMNPEHQKYTAFGCEFGLFEYRVMPMGLTNACATFQRIMNGVLKRCIVYLDDIIIYSPTLNDHVLHVLEVIDILKINLLKEKLKKCELLKLK</sequence>
<dbReference type="EMBL" id="CAJNOC010002162">
    <property type="protein sequence ID" value="CAF0916235.1"/>
    <property type="molecule type" value="Genomic_DNA"/>
</dbReference>
<proteinExistence type="predicted"/>
<dbReference type="Gene3D" id="3.30.70.270">
    <property type="match status" value="1"/>
</dbReference>
<dbReference type="PANTHER" id="PTHR24559">
    <property type="entry name" value="TRANSPOSON TY3-I GAG-POL POLYPROTEIN"/>
    <property type="match status" value="1"/>
</dbReference>
<dbReference type="InterPro" id="IPR043128">
    <property type="entry name" value="Rev_trsase/Diguanyl_cyclase"/>
</dbReference>
<feature type="domain" description="Reverse transcriptase" evidence="1">
    <location>
        <begin position="22"/>
        <end position="165"/>
    </location>
</feature>
<dbReference type="SUPFAM" id="SSF56672">
    <property type="entry name" value="DNA/RNA polymerases"/>
    <property type="match status" value="1"/>
</dbReference>
<dbReference type="Proteomes" id="UP000663879">
    <property type="component" value="Unassembled WGS sequence"/>
</dbReference>
<evidence type="ECO:0000259" key="1">
    <source>
        <dbReference type="Pfam" id="PF00078"/>
    </source>
</evidence>
<protein>
    <recommendedName>
        <fullName evidence="1">Reverse transcriptase domain-containing protein</fullName>
    </recommendedName>
</protein>
<dbReference type="CDD" id="cd01647">
    <property type="entry name" value="RT_LTR"/>
    <property type="match status" value="1"/>
</dbReference>
<dbReference type="OrthoDB" id="420169at2759"/>
<accession>A0A814AJA8</accession>
<dbReference type="Gene3D" id="3.10.10.10">
    <property type="entry name" value="HIV Type 1 Reverse Transcriptase, subunit A, domain 1"/>
    <property type="match status" value="1"/>
</dbReference>